<dbReference type="EMBL" id="CAMGYJ010000005">
    <property type="protein sequence ID" value="CAI0418012.1"/>
    <property type="molecule type" value="Genomic_DNA"/>
</dbReference>
<dbReference type="Proteomes" id="UP001154282">
    <property type="component" value="Unassembled WGS sequence"/>
</dbReference>
<reference evidence="3" key="1">
    <citation type="submission" date="2022-08" db="EMBL/GenBank/DDBJ databases">
        <authorList>
            <person name="Gutierrez-Valencia J."/>
        </authorList>
    </citation>
    <scope>NUCLEOTIDE SEQUENCE</scope>
</reference>
<dbReference type="InterPro" id="IPR027417">
    <property type="entry name" value="P-loop_NTPase"/>
</dbReference>
<dbReference type="SMART" id="SM00255">
    <property type="entry name" value="TIR"/>
    <property type="match status" value="1"/>
</dbReference>
<dbReference type="Gene3D" id="3.80.10.10">
    <property type="entry name" value="Ribonuclease Inhibitor"/>
    <property type="match status" value="4"/>
</dbReference>
<sequence length="965" mass="108258">MRSYSIIQGAVLVLPLILLYKLWSGRRISSNDETNNGGMAAFPAASDDFPGSSNSLPLHSAEFDSNDSSVLPSVEYEVFLSFRGPDTRHQITDTLFRFLVHLKIHTFKDDDELRKGEGIWPSLVKAIGQSKIYVPILSKSYAHSKWCLKELVEIVENMRQDKRRIILPIFYMVDPRDVRRQSGPYQDAFREHEKNFDQMTIQNWRAALNMVGTLKGWHVKDTDGCKLYEVQALSPSHSLQLFSKHAFKKDSPPPEYEMLSNDIVSTMGGLPLTLEGTEQVKAIKVKSEAWEHLQLGSEYFVNLSRLRYFKANNIKLKGDFDNLLPNLKWLALRHHESSEGDDHLINLHMKNLIILDLRESEVSNEWGGWTHLKMANKLKILNLSSCLALTRLPKLPESGSLEVLDLSLFNRDQSTWEDELDIGKLKNLKALRFPFACIKKITGGTIGTVMKGLRELDVEMCQCENLVHFLVDVEELQSLRILRTSSATRMQGTHQQLLTTKPSSSHLKVLTTSCPIVDLSQLMELEELGVEYCDYGLEIPASAAGGHSEPWWKTSKLKTLRLYGASRMWCSSSGNNNPSSNCRLPSALTKLYIGFCFELEWVPSLENLENLVELILDTCPMPREIQGLGGLKSLQTLRIFNVGNLRHLDGLTSDDHPSSLTFFRLECCGALERLPSFSHLREVFTLHVIECPRLTDIPSLGCLLSCTNKLQELYIQDCPRLAALSLTTSSVATESSSSLQRLVITGCTSLLQEGKRPVQIPHLSKFPKLTILYLEDMRLNIGEQHVALEGLECLTELVQLRLGNLQPAVERLPSFSNLGKLHSLEIADMPSLREIEGFGSLRSLAILQLTDCTSLERIDLSGLVALEVLNISRCPKLQTAVSSLPNMEKLGSLEITDMPGLREIEGLANLKSLQRLDLRGCTSLERLPLLEQLTELGMVNVEGCTNLADRSAIIGKLPAGAMIYQ</sequence>
<organism evidence="3 4">
    <name type="scientific">Linum tenue</name>
    <dbReference type="NCBI Taxonomy" id="586396"/>
    <lineage>
        <taxon>Eukaryota</taxon>
        <taxon>Viridiplantae</taxon>
        <taxon>Streptophyta</taxon>
        <taxon>Embryophyta</taxon>
        <taxon>Tracheophyta</taxon>
        <taxon>Spermatophyta</taxon>
        <taxon>Magnoliopsida</taxon>
        <taxon>eudicotyledons</taxon>
        <taxon>Gunneridae</taxon>
        <taxon>Pentapetalae</taxon>
        <taxon>rosids</taxon>
        <taxon>fabids</taxon>
        <taxon>Malpighiales</taxon>
        <taxon>Linaceae</taxon>
        <taxon>Linum</taxon>
    </lineage>
</organism>
<dbReference type="Gene3D" id="3.40.50.10140">
    <property type="entry name" value="Toll/interleukin-1 receptor homology (TIR) domain"/>
    <property type="match status" value="1"/>
</dbReference>
<comment type="caution">
    <text evidence="3">The sequence shown here is derived from an EMBL/GenBank/DDBJ whole genome shotgun (WGS) entry which is preliminary data.</text>
</comment>
<evidence type="ECO:0000313" key="3">
    <source>
        <dbReference type="EMBL" id="CAI0418012.1"/>
    </source>
</evidence>
<keyword evidence="1" id="KW-0520">NAD</keyword>
<dbReference type="InterPro" id="IPR044974">
    <property type="entry name" value="Disease_R_plants"/>
</dbReference>
<dbReference type="PANTHER" id="PTHR11017:SF570">
    <property type="entry name" value="DISEASE RESISTANCE PROTEIN (TIR-NBS CLASS)-RELATED"/>
    <property type="match status" value="1"/>
</dbReference>
<keyword evidence="4" id="KW-1185">Reference proteome</keyword>
<proteinExistence type="predicted"/>
<gene>
    <name evidence="3" type="ORF">LITE_LOCUS17513</name>
</gene>
<dbReference type="GO" id="GO:0043531">
    <property type="term" value="F:ADP binding"/>
    <property type="evidence" value="ECO:0007669"/>
    <property type="project" value="InterPro"/>
</dbReference>
<evidence type="ECO:0000259" key="2">
    <source>
        <dbReference type="PROSITE" id="PS50104"/>
    </source>
</evidence>
<dbReference type="SUPFAM" id="SSF52200">
    <property type="entry name" value="Toll/Interleukin receptor TIR domain"/>
    <property type="match status" value="1"/>
</dbReference>
<evidence type="ECO:0000313" key="4">
    <source>
        <dbReference type="Proteomes" id="UP001154282"/>
    </source>
</evidence>
<dbReference type="PROSITE" id="PS50104">
    <property type="entry name" value="TIR"/>
    <property type="match status" value="1"/>
</dbReference>
<dbReference type="GO" id="GO:0007165">
    <property type="term" value="P:signal transduction"/>
    <property type="evidence" value="ECO:0007669"/>
    <property type="project" value="InterPro"/>
</dbReference>
<dbReference type="AlphaFoldDB" id="A0AAV0K7G0"/>
<dbReference type="InterPro" id="IPR000157">
    <property type="entry name" value="TIR_dom"/>
</dbReference>
<dbReference type="FunFam" id="3.40.50.10140:FF:000007">
    <property type="entry name" value="Disease resistance protein (TIR-NBS-LRR class)"/>
    <property type="match status" value="1"/>
</dbReference>
<dbReference type="PANTHER" id="PTHR11017">
    <property type="entry name" value="LEUCINE-RICH REPEAT-CONTAINING PROTEIN"/>
    <property type="match status" value="1"/>
</dbReference>
<name>A0AAV0K7G0_9ROSI</name>
<dbReference type="GO" id="GO:0006952">
    <property type="term" value="P:defense response"/>
    <property type="evidence" value="ECO:0007669"/>
    <property type="project" value="InterPro"/>
</dbReference>
<protein>
    <recommendedName>
        <fullName evidence="2">TIR domain-containing protein</fullName>
    </recommendedName>
</protein>
<accession>A0AAV0K7G0</accession>
<dbReference type="InterPro" id="IPR035897">
    <property type="entry name" value="Toll_tir_struct_dom_sf"/>
</dbReference>
<dbReference type="SUPFAM" id="SSF52540">
    <property type="entry name" value="P-loop containing nucleoside triphosphate hydrolases"/>
    <property type="match status" value="1"/>
</dbReference>
<dbReference type="SUPFAM" id="SSF52058">
    <property type="entry name" value="L domain-like"/>
    <property type="match status" value="2"/>
</dbReference>
<dbReference type="InterPro" id="IPR032675">
    <property type="entry name" value="LRR_dom_sf"/>
</dbReference>
<feature type="domain" description="TIR" evidence="2">
    <location>
        <begin position="74"/>
        <end position="250"/>
    </location>
</feature>
<dbReference type="Pfam" id="PF01582">
    <property type="entry name" value="TIR"/>
    <property type="match status" value="1"/>
</dbReference>
<evidence type="ECO:0000256" key="1">
    <source>
        <dbReference type="ARBA" id="ARBA00023027"/>
    </source>
</evidence>